<evidence type="ECO:0000256" key="1">
    <source>
        <dbReference type="SAM" id="MobiDB-lite"/>
    </source>
</evidence>
<dbReference type="AlphaFoldDB" id="A0A4Z2EPH9"/>
<keyword evidence="3" id="KW-1185">Reference proteome</keyword>
<protein>
    <submittedName>
        <fullName evidence="2">Uncharacterized protein</fullName>
    </submittedName>
</protein>
<organism evidence="2 3">
    <name type="scientific">Liparis tanakae</name>
    <name type="common">Tanaka's snailfish</name>
    <dbReference type="NCBI Taxonomy" id="230148"/>
    <lineage>
        <taxon>Eukaryota</taxon>
        <taxon>Metazoa</taxon>
        <taxon>Chordata</taxon>
        <taxon>Craniata</taxon>
        <taxon>Vertebrata</taxon>
        <taxon>Euteleostomi</taxon>
        <taxon>Actinopterygii</taxon>
        <taxon>Neopterygii</taxon>
        <taxon>Teleostei</taxon>
        <taxon>Neoteleostei</taxon>
        <taxon>Acanthomorphata</taxon>
        <taxon>Eupercaria</taxon>
        <taxon>Perciformes</taxon>
        <taxon>Cottioidei</taxon>
        <taxon>Cottales</taxon>
        <taxon>Liparidae</taxon>
        <taxon>Liparis</taxon>
    </lineage>
</organism>
<gene>
    <name evidence="2" type="ORF">EYF80_059130</name>
</gene>
<comment type="caution">
    <text evidence="2">The sequence shown here is derived from an EMBL/GenBank/DDBJ whole genome shotgun (WGS) entry which is preliminary data.</text>
</comment>
<evidence type="ECO:0000313" key="3">
    <source>
        <dbReference type="Proteomes" id="UP000314294"/>
    </source>
</evidence>
<reference evidence="2 3" key="1">
    <citation type="submission" date="2019-03" db="EMBL/GenBank/DDBJ databases">
        <title>First draft genome of Liparis tanakae, snailfish: a comprehensive survey of snailfish specific genes.</title>
        <authorList>
            <person name="Kim W."/>
            <person name="Song I."/>
            <person name="Jeong J.-H."/>
            <person name="Kim D."/>
            <person name="Kim S."/>
            <person name="Ryu S."/>
            <person name="Song J.Y."/>
            <person name="Lee S.K."/>
        </authorList>
    </citation>
    <scope>NUCLEOTIDE SEQUENCE [LARGE SCALE GENOMIC DNA]</scope>
    <source>
        <tissue evidence="2">Muscle</tissue>
    </source>
</reference>
<accession>A0A4Z2EPH9</accession>
<dbReference type="Proteomes" id="UP000314294">
    <property type="component" value="Unassembled WGS sequence"/>
</dbReference>
<sequence length="89" mass="10050">MAQRTCAVEHRPPDASRCPLDAPPMPPDAPLRASEQQAGPPLIPHHQTLILLLLRRDDLDLHRSYERPLASVSCETYPATIREYGLMRK</sequence>
<name>A0A4Z2EPH9_9TELE</name>
<dbReference type="EMBL" id="SRLO01004193">
    <property type="protein sequence ID" value="TNN30718.1"/>
    <property type="molecule type" value="Genomic_DNA"/>
</dbReference>
<proteinExistence type="predicted"/>
<evidence type="ECO:0000313" key="2">
    <source>
        <dbReference type="EMBL" id="TNN30718.1"/>
    </source>
</evidence>
<feature type="region of interest" description="Disordered" evidence="1">
    <location>
        <begin position="1"/>
        <end position="42"/>
    </location>
</feature>